<evidence type="ECO:0000313" key="1">
    <source>
        <dbReference type="EMBL" id="GGE17275.1"/>
    </source>
</evidence>
<reference evidence="2" key="1">
    <citation type="journal article" date="2019" name="Int. J. Syst. Evol. Microbiol.">
        <title>The Global Catalogue of Microorganisms (GCM) 10K type strain sequencing project: providing services to taxonomists for standard genome sequencing and annotation.</title>
        <authorList>
            <consortium name="The Broad Institute Genomics Platform"/>
            <consortium name="The Broad Institute Genome Sequencing Center for Infectious Disease"/>
            <person name="Wu L."/>
            <person name="Ma J."/>
        </authorList>
    </citation>
    <scope>NUCLEOTIDE SEQUENCE [LARGE SCALE GENOMIC DNA]</scope>
    <source>
        <strain evidence="2">CGMCC 1.12664</strain>
    </source>
</reference>
<proteinExistence type="predicted"/>
<gene>
    <name evidence="1" type="ORF">GCM10011360_02600</name>
</gene>
<name>A0A917E9P0_9RHOB</name>
<organism evidence="1 2">
    <name type="scientific">Primorskyibacter flagellatus</name>
    <dbReference type="NCBI Taxonomy" id="1387277"/>
    <lineage>
        <taxon>Bacteria</taxon>
        <taxon>Pseudomonadati</taxon>
        <taxon>Pseudomonadota</taxon>
        <taxon>Alphaproteobacteria</taxon>
        <taxon>Rhodobacterales</taxon>
        <taxon>Roseobacteraceae</taxon>
        <taxon>Primorskyibacter</taxon>
    </lineage>
</organism>
<dbReference type="EMBL" id="BMFJ01000001">
    <property type="protein sequence ID" value="GGE17275.1"/>
    <property type="molecule type" value="Genomic_DNA"/>
</dbReference>
<dbReference type="AlphaFoldDB" id="A0A917E9P0"/>
<accession>A0A917E9P0</accession>
<comment type="caution">
    <text evidence="1">The sequence shown here is derived from an EMBL/GenBank/DDBJ whole genome shotgun (WGS) entry which is preliminary data.</text>
</comment>
<keyword evidence="2" id="KW-1185">Reference proteome</keyword>
<sequence>MGTFIITYDTHYGRNYKSLYDAMAANHGVRLNESVWGIELDNTAAEVRDWIRSLLDDDDTIVVIQVKPKPSWGTRLASKEANDWLRVHCSS</sequence>
<evidence type="ECO:0000313" key="2">
    <source>
        <dbReference type="Proteomes" id="UP000612855"/>
    </source>
</evidence>
<dbReference type="Proteomes" id="UP000612855">
    <property type="component" value="Unassembled WGS sequence"/>
</dbReference>
<protein>
    <submittedName>
        <fullName evidence="1">Uncharacterized protein</fullName>
    </submittedName>
</protein>